<evidence type="ECO:0000313" key="2">
    <source>
        <dbReference type="Proteomes" id="UP000431744"/>
    </source>
</evidence>
<comment type="caution">
    <text evidence="1">The sequence shown here is derived from an EMBL/GenBank/DDBJ whole genome shotgun (WGS) entry which is preliminary data.</text>
</comment>
<evidence type="ECO:0000313" key="1">
    <source>
        <dbReference type="EMBL" id="KAB1649342.1"/>
    </source>
</evidence>
<dbReference type="EMBL" id="WBJY01000001">
    <property type="protein sequence ID" value="KAB1649342.1"/>
    <property type="molecule type" value="Genomic_DNA"/>
</dbReference>
<dbReference type="InterPro" id="IPR027417">
    <property type="entry name" value="P-loop_NTPase"/>
</dbReference>
<dbReference type="AlphaFoldDB" id="A0A6H9WEL2"/>
<protein>
    <submittedName>
        <fullName evidence="1">ATP-binding protein</fullName>
    </submittedName>
</protein>
<accession>A0A6H9WEL2</accession>
<keyword evidence="2" id="KW-1185">Reference proteome</keyword>
<sequence>MSSMLIAMAGLPATGKSSLAYALSDRLKYPVVAVDSIEAAMWRSGVGGPGRADVPTGVSSFVIAEAIASDVLRLGIGVIVDAVNDSNVARQQWVDLAARKGVALRFIEVICSDPELHRYRLETRVRDLEGYREPTWLDVVNRRYEPFTTPHLTVDSAYPIDPDAVMAAMLNG</sequence>
<organism evidence="1 2">
    <name type="scientific">Pseudoclavibacter endophyticus</name>
    <dbReference type="NCBI Taxonomy" id="1778590"/>
    <lineage>
        <taxon>Bacteria</taxon>
        <taxon>Bacillati</taxon>
        <taxon>Actinomycetota</taxon>
        <taxon>Actinomycetes</taxon>
        <taxon>Micrococcales</taxon>
        <taxon>Microbacteriaceae</taxon>
        <taxon>Pseudoclavibacter</taxon>
    </lineage>
</organism>
<dbReference type="Proteomes" id="UP000431744">
    <property type="component" value="Unassembled WGS sequence"/>
</dbReference>
<dbReference type="SUPFAM" id="SSF52540">
    <property type="entry name" value="P-loop containing nucleoside triphosphate hydrolases"/>
    <property type="match status" value="1"/>
</dbReference>
<dbReference type="GO" id="GO:0005524">
    <property type="term" value="F:ATP binding"/>
    <property type="evidence" value="ECO:0007669"/>
    <property type="project" value="UniProtKB-KW"/>
</dbReference>
<keyword evidence="1" id="KW-0067">ATP-binding</keyword>
<name>A0A6H9WEL2_9MICO</name>
<reference evidence="1 2" key="1">
    <citation type="submission" date="2019-09" db="EMBL/GenBank/DDBJ databases">
        <title>Phylogeny of genus Pseudoclavibacter and closely related genus.</title>
        <authorList>
            <person name="Li Y."/>
        </authorList>
    </citation>
    <scope>NUCLEOTIDE SEQUENCE [LARGE SCALE GENOMIC DNA]</scope>
    <source>
        <strain evidence="1 2">EGI 60007</strain>
    </source>
</reference>
<dbReference type="OrthoDB" id="3819922at2"/>
<gene>
    <name evidence="1" type="ORF">F8O04_03475</name>
</gene>
<dbReference type="PANTHER" id="PTHR37807">
    <property type="entry name" value="OS07G0160300 PROTEIN"/>
    <property type="match status" value="1"/>
</dbReference>
<proteinExistence type="predicted"/>
<dbReference type="Gene3D" id="3.40.50.300">
    <property type="entry name" value="P-loop containing nucleotide triphosphate hydrolases"/>
    <property type="match status" value="1"/>
</dbReference>
<keyword evidence="1" id="KW-0547">Nucleotide-binding</keyword>
<dbReference type="Pfam" id="PF13671">
    <property type="entry name" value="AAA_33"/>
    <property type="match status" value="1"/>
</dbReference>
<dbReference type="PANTHER" id="PTHR37807:SF3">
    <property type="entry name" value="OS07G0160300 PROTEIN"/>
    <property type="match status" value="1"/>
</dbReference>